<dbReference type="eggNOG" id="COG1277">
    <property type="taxonomic scope" value="Bacteria"/>
</dbReference>
<organism evidence="2 3">
    <name type="scientific">Paenibacillus tyrfis</name>
    <dbReference type="NCBI Taxonomy" id="1501230"/>
    <lineage>
        <taxon>Bacteria</taxon>
        <taxon>Bacillati</taxon>
        <taxon>Bacillota</taxon>
        <taxon>Bacilli</taxon>
        <taxon>Bacillales</taxon>
        <taxon>Paenibacillaceae</taxon>
        <taxon>Paenibacillus</taxon>
    </lineage>
</organism>
<dbReference type="RefSeq" id="WP_036681506.1">
    <property type="nucleotide sequence ID" value="NZ_JNVM01000010.1"/>
</dbReference>
<evidence type="ECO:0000313" key="2">
    <source>
        <dbReference type="EMBL" id="KEQ25439.1"/>
    </source>
</evidence>
<keyword evidence="1" id="KW-0812">Transmembrane</keyword>
<keyword evidence="1" id="KW-0472">Membrane</keyword>
<accession>A0A081P416</accession>
<dbReference type="PANTHER" id="PTHR37305">
    <property type="entry name" value="INTEGRAL MEMBRANE PROTEIN-RELATED"/>
    <property type="match status" value="1"/>
</dbReference>
<comment type="caution">
    <text evidence="2">The sequence shown here is derived from an EMBL/GenBank/DDBJ whole genome shotgun (WGS) entry which is preliminary data.</text>
</comment>
<feature type="transmembrane region" description="Helical" evidence="1">
    <location>
        <begin position="59"/>
        <end position="83"/>
    </location>
</feature>
<evidence type="ECO:0008006" key="4">
    <source>
        <dbReference type="Google" id="ProtNLM"/>
    </source>
</evidence>
<gene>
    <name evidence="2" type="ORF">ET33_01580</name>
</gene>
<feature type="transmembrane region" description="Helical" evidence="1">
    <location>
        <begin position="147"/>
        <end position="168"/>
    </location>
</feature>
<feature type="transmembrane region" description="Helical" evidence="1">
    <location>
        <begin position="104"/>
        <end position="127"/>
    </location>
</feature>
<evidence type="ECO:0000256" key="1">
    <source>
        <dbReference type="SAM" id="Phobius"/>
    </source>
</evidence>
<evidence type="ECO:0000313" key="3">
    <source>
        <dbReference type="Proteomes" id="UP000028123"/>
    </source>
</evidence>
<dbReference type="OrthoDB" id="1711106at2"/>
<dbReference type="AlphaFoldDB" id="A0A081P416"/>
<dbReference type="Pfam" id="PF12730">
    <property type="entry name" value="ABC2_membrane_4"/>
    <property type="match status" value="1"/>
</dbReference>
<dbReference type="Proteomes" id="UP000028123">
    <property type="component" value="Unassembled WGS sequence"/>
</dbReference>
<feature type="transmembrane region" description="Helical" evidence="1">
    <location>
        <begin position="180"/>
        <end position="203"/>
    </location>
</feature>
<name>A0A081P416_9BACL</name>
<feature type="transmembrane region" description="Helical" evidence="1">
    <location>
        <begin position="223"/>
        <end position="245"/>
    </location>
</feature>
<sequence>MPSFYANTVNELAKLLARRKTVVFLVLTALIPIAAAAAASRLQFGFGVAALTSADFPVVLLGFYTAVYLPLLLFMTASDMFAGEAGDKTMKLLLTRPITRFQAFASKLAAILGYTALHLAIALIVSVTSLLFLGGGGAVVQGLGRTAAAYVTALLPLFTLGLAAAFIAQFFKNGSGALTVCILLYALAKLGAYFVPALAVYTPAAYTDWHMLWLGASVASGKILNVFMFLAACCILFFTGGYTLFERKQY</sequence>
<dbReference type="PANTHER" id="PTHR37305:SF1">
    <property type="entry name" value="MEMBRANE PROTEIN"/>
    <property type="match status" value="1"/>
</dbReference>
<protein>
    <recommendedName>
        <fullName evidence="4">ABC transporter permease</fullName>
    </recommendedName>
</protein>
<dbReference type="EMBL" id="JNVM01000010">
    <property type="protein sequence ID" value="KEQ25439.1"/>
    <property type="molecule type" value="Genomic_DNA"/>
</dbReference>
<proteinExistence type="predicted"/>
<keyword evidence="3" id="KW-1185">Reference proteome</keyword>
<keyword evidence="1" id="KW-1133">Transmembrane helix</keyword>
<feature type="transmembrane region" description="Helical" evidence="1">
    <location>
        <begin position="21"/>
        <end position="39"/>
    </location>
</feature>
<reference evidence="2 3" key="1">
    <citation type="submission" date="2014-06" db="EMBL/GenBank/DDBJ databases">
        <title>Draft genome sequence of Paenibacillus sp. MSt1.</title>
        <authorList>
            <person name="Aw Y.K."/>
            <person name="Ong K.S."/>
            <person name="Gan H.M."/>
            <person name="Lee S.M."/>
        </authorList>
    </citation>
    <scope>NUCLEOTIDE SEQUENCE [LARGE SCALE GENOMIC DNA]</scope>
    <source>
        <strain evidence="2 3">MSt1</strain>
    </source>
</reference>